<dbReference type="RefSeq" id="WP_189112255.1">
    <property type="nucleotide sequence ID" value="NZ_BMQC01000001.1"/>
</dbReference>
<accession>A0A8J3BJH5</accession>
<comment type="caution">
    <text evidence="1">The sequence shown here is derived from an EMBL/GenBank/DDBJ whole genome shotgun (WGS) entry which is preliminary data.</text>
</comment>
<dbReference type="AlphaFoldDB" id="A0A8J3BJH5"/>
<protein>
    <recommendedName>
        <fullName evidence="3">Holliday junction resolvase</fullName>
    </recommendedName>
</protein>
<dbReference type="Proteomes" id="UP000662200">
    <property type="component" value="Unassembled WGS sequence"/>
</dbReference>
<name>A0A8J3BJH5_9ACTN</name>
<evidence type="ECO:0000313" key="1">
    <source>
        <dbReference type="EMBL" id="GGK13358.1"/>
    </source>
</evidence>
<evidence type="ECO:0008006" key="3">
    <source>
        <dbReference type="Google" id="ProtNLM"/>
    </source>
</evidence>
<organism evidence="1 2">
    <name type="scientific">Pilimelia terevasa</name>
    <dbReference type="NCBI Taxonomy" id="53372"/>
    <lineage>
        <taxon>Bacteria</taxon>
        <taxon>Bacillati</taxon>
        <taxon>Actinomycetota</taxon>
        <taxon>Actinomycetes</taxon>
        <taxon>Micromonosporales</taxon>
        <taxon>Micromonosporaceae</taxon>
        <taxon>Pilimelia</taxon>
    </lineage>
</organism>
<reference evidence="1" key="1">
    <citation type="journal article" date="2014" name="Int. J. Syst. Evol. Microbiol.">
        <title>Complete genome sequence of Corynebacterium casei LMG S-19264T (=DSM 44701T), isolated from a smear-ripened cheese.</title>
        <authorList>
            <consortium name="US DOE Joint Genome Institute (JGI-PGF)"/>
            <person name="Walter F."/>
            <person name="Albersmeier A."/>
            <person name="Kalinowski J."/>
            <person name="Ruckert C."/>
        </authorList>
    </citation>
    <scope>NUCLEOTIDE SEQUENCE</scope>
    <source>
        <strain evidence="1">JCM 3091</strain>
    </source>
</reference>
<gene>
    <name evidence="1" type="ORF">GCM10010124_02400</name>
</gene>
<dbReference type="EMBL" id="BMQC01000001">
    <property type="protein sequence ID" value="GGK13358.1"/>
    <property type="molecule type" value="Genomic_DNA"/>
</dbReference>
<sequence>MSDVIARNRRNRRAGAAWQSKLRDELRGAGMDVERLVLTGVRDEGDHVIRRPRLRLPEFLVLEAKAGAMHPAAFVAEAATEAAHFAAHRGLHPSRVAGIAVVKRRSAAWRDAYVLTTVGTFFDLEDQ</sequence>
<reference evidence="1" key="2">
    <citation type="submission" date="2020-09" db="EMBL/GenBank/DDBJ databases">
        <authorList>
            <person name="Sun Q."/>
            <person name="Ohkuma M."/>
        </authorList>
    </citation>
    <scope>NUCLEOTIDE SEQUENCE</scope>
    <source>
        <strain evidence="1">JCM 3091</strain>
    </source>
</reference>
<evidence type="ECO:0000313" key="2">
    <source>
        <dbReference type="Proteomes" id="UP000662200"/>
    </source>
</evidence>
<proteinExistence type="predicted"/>
<keyword evidence="2" id="KW-1185">Reference proteome</keyword>